<dbReference type="InterPro" id="IPR011009">
    <property type="entry name" value="Kinase-like_dom_sf"/>
</dbReference>
<name>A0AAV0IVS0_9ROSI</name>
<gene>
    <name evidence="12" type="ORF">LITE_LOCUS11314</name>
</gene>
<dbReference type="SUPFAM" id="SSF52402">
    <property type="entry name" value="Adenine nucleotide alpha hydrolases-like"/>
    <property type="match status" value="1"/>
</dbReference>
<dbReference type="InterPro" id="IPR006016">
    <property type="entry name" value="UspA"/>
</dbReference>
<dbReference type="GO" id="GO:0061630">
    <property type="term" value="F:ubiquitin protein ligase activity"/>
    <property type="evidence" value="ECO:0007669"/>
    <property type="project" value="UniProtKB-EC"/>
</dbReference>
<dbReference type="GO" id="GO:0004672">
    <property type="term" value="F:protein kinase activity"/>
    <property type="evidence" value="ECO:0007669"/>
    <property type="project" value="InterPro"/>
</dbReference>
<feature type="region of interest" description="Disordered" evidence="10">
    <location>
        <begin position="173"/>
        <end position="221"/>
    </location>
</feature>
<dbReference type="InterPro" id="IPR051348">
    <property type="entry name" value="U-box_ubiquitin_ligases"/>
</dbReference>
<sequence>MAAATTNNRRNSPDRKSEQTLAVAVDKDKGSQFALKWAVEHLANRGDSIVLLHVRQRGVGGTPGSNSDPKDDGGKKQSQFDNATKELFLPFRCFCSRKEVKTIEVLMEDADIPKAINTYCAANSIEALVLGTPSRGGIVKRFKLTDVPSTVMKTIPDYCTVYVIGKGKIQSIRNATAPPPSRSNLPVDGSRSRRRDYSPPESMIDDESFRSRSTGRGRSSSVADMDISFVSGARMSNAERIMFPSYGDSSEFGVSARSSTASQSDSISVASSYTPNTSMDFGALSEFSASDIDSVRNSSASQGVEDVESEVRRLKLELKQTMEMYNNACKEALTAKSKVYKKKQSNFKCARELQRWKMEKEQKLETAKSAEEAILAAIEEEKAKRKAALEVAESAQKLAEKEALKRKNLEKKTESLPYGDLCCRQYSIEEIEEATDDFSSSLKIGEGGYGPVYRCNLDHTPVAIKALRPDAAQGRAQFQQEVDVLSRIRHPNMVLLIGACSEYGCLVYEYMANGSLEDRLLRRGNTPALSWQLRFKIAAEIATGLHFLHQTKPEPLVHRDLKPGNILIDRNFVSKISDVGLARLVPPTVANSITQYRMTQTAGTFCYIDPEYQQTGMLGTKSDIYSFGIILLQLITAKPPMGLTHYVQRAIEKGNFADILDPDVPDWPVEEALKVAKLGIQCAELRRKDRPDLKDVVLPELCKLRELADEKMAGLYFSAPAAGESPVGSQFKTSFSVQPVSEVMSGYESSRSRYSTSSFSGPQG</sequence>
<feature type="region of interest" description="Disordered" evidence="10">
    <location>
        <begin position="745"/>
        <end position="764"/>
    </location>
</feature>
<feature type="coiled-coil region" evidence="9">
    <location>
        <begin position="304"/>
        <end position="412"/>
    </location>
</feature>
<reference evidence="12" key="1">
    <citation type="submission" date="2022-08" db="EMBL/GenBank/DDBJ databases">
        <authorList>
            <person name="Gutierrez-Valencia J."/>
        </authorList>
    </citation>
    <scope>NUCLEOTIDE SEQUENCE</scope>
</reference>
<dbReference type="InterPro" id="IPR001245">
    <property type="entry name" value="Ser-Thr/Tyr_kinase_cat_dom"/>
</dbReference>
<evidence type="ECO:0000256" key="2">
    <source>
        <dbReference type="ARBA" id="ARBA00004906"/>
    </source>
</evidence>
<accession>A0AAV0IVS0</accession>
<dbReference type="PANTHER" id="PTHR45647:SF146">
    <property type="entry name" value="U-BOX DOMAIN-CONTAINING PROTEIN 35-LIKE"/>
    <property type="match status" value="1"/>
</dbReference>
<dbReference type="Gene3D" id="3.40.50.12370">
    <property type="match status" value="1"/>
</dbReference>
<evidence type="ECO:0000256" key="10">
    <source>
        <dbReference type="SAM" id="MobiDB-lite"/>
    </source>
</evidence>
<evidence type="ECO:0000256" key="1">
    <source>
        <dbReference type="ARBA" id="ARBA00000900"/>
    </source>
</evidence>
<dbReference type="Gene3D" id="1.10.510.10">
    <property type="entry name" value="Transferase(Phosphotransferase) domain 1"/>
    <property type="match status" value="1"/>
</dbReference>
<dbReference type="SUPFAM" id="SSF56112">
    <property type="entry name" value="Protein kinase-like (PK-like)"/>
    <property type="match status" value="1"/>
</dbReference>
<feature type="domain" description="Protein kinase" evidence="11">
    <location>
        <begin position="438"/>
        <end position="701"/>
    </location>
</feature>
<dbReference type="CDD" id="cd14066">
    <property type="entry name" value="STKc_IRAK"/>
    <property type="match status" value="1"/>
</dbReference>
<feature type="compositionally biased region" description="Polar residues" evidence="10">
    <location>
        <begin position="1"/>
        <end position="10"/>
    </location>
</feature>
<keyword evidence="8 9" id="KW-0175">Coiled coil</keyword>
<comment type="caution">
    <text evidence="12">The sequence shown here is derived from an EMBL/GenBank/DDBJ whole genome shotgun (WGS) entry which is preliminary data.</text>
</comment>
<dbReference type="SMART" id="SM00220">
    <property type="entry name" value="S_TKc"/>
    <property type="match status" value="1"/>
</dbReference>
<dbReference type="InterPro" id="IPR000719">
    <property type="entry name" value="Prot_kinase_dom"/>
</dbReference>
<dbReference type="CDD" id="cd01989">
    <property type="entry name" value="USP_STK_Ubox_N"/>
    <property type="match status" value="1"/>
</dbReference>
<evidence type="ECO:0000256" key="3">
    <source>
        <dbReference type="ARBA" id="ARBA00012483"/>
    </source>
</evidence>
<dbReference type="PROSITE" id="PS00108">
    <property type="entry name" value="PROTEIN_KINASE_ST"/>
    <property type="match status" value="1"/>
</dbReference>
<comment type="pathway">
    <text evidence="2">Protein modification; protein ubiquitination.</text>
</comment>
<keyword evidence="7" id="KW-0067">ATP-binding</keyword>
<dbReference type="PROSITE" id="PS50011">
    <property type="entry name" value="PROTEIN_KINASE_DOM"/>
    <property type="match status" value="1"/>
</dbReference>
<dbReference type="FunFam" id="3.30.200.20:FF:000162">
    <property type="entry name" value="Adenine nucleotide alpha hydrolase-like domain kinase"/>
    <property type="match status" value="1"/>
</dbReference>
<dbReference type="Proteomes" id="UP001154282">
    <property type="component" value="Unassembled WGS sequence"/>
</dbReference>
<dbReference type="EMBL" id="CAMGYJ010000004">
    <property type="protein sequence ID" value="CAI0401702.1"/>
    <property type="molecule type" value="Genomic_DNA"/>
</dbReference>
<dbReference type="PANTHER" id="PTHR45647">
    <property type="entry name" value="OS02G0152300 PROTEIN"/>
    <property type="match status" value="1"/>
</dbReference>
<organism evidence="12 13">
    <name type="scientific">Linum tenue</name>
    <dbReference type="NCBI Taxonomy" id="586396"/>
    <lineage>
        <taxon>Eukaryota</taxon>
        <taxon>Viridiplantae</taxon>
        <taxon>Streptophyta</taxon>
        <taxon>Embryophyta</taxon>
        <taxon>Tracheophyta</taxon>
        <taxon>Spermatophyta</taxon>
        <taxon>Magnoliopsida</taxon>
        <taxon>eudicotyledons</taxon>
        <taxon>Gunneridae</taxon>
        <taxon>Pentapetalae</taxon>
        <taxon>rosids</taxon>
        <taxon>fabids</taxon>
        <taxon>Malpighiales</taxon>
        <taxon>Linaceae</taxon>
        <taxon>Linum</taxon>
    </lineage>
</organism>
<dbReference type="AlphaFoldDB" id="A0AAV0IVS0"/>
<keyword evidence="4" id="KW-0808">Transferase</keyword>
<evidence type="ECO:0000313" key="13">
    <source>
        <dbReference type="Proteomes" id="UP001154282"/>
    </source>
</evidence>
<dbReference type="Pfam" id="PF00582">
    <property type="entry name" value="Usp"/>
    <property type="match status" value="1"/>
</dbReference>
<proteinExistence type="predicted"/>
<evidence type="ECO:0000256" key="7">
    <source>
        <dbReference type="ARBA" id="ARBA00022840"/>
    </source>
</evidence>
<evidence type="ECO:0000256" key="8">
    <source>
        <dbReference type="ARBA" id="ARBA00023054"/>
    </source>
</evidence>
<evidence type="ECO:0000313" key="12">
    <source>
        <dbReference type="EMBL" id="CAI0401702.1"/>
    </source>
</evidence>
<evidence type="ECO:0000256" key="5">
    <source>
        <dbReference type="ARBA" id="ARBA00022741"/>
    </source>
</evidence>
<dbReference type="InterPro" id="IPR008271">
    <property type="entry name" value="Ser/Thr_kinase_AS"/>
</dbReference>
<feature type="region of interest" description="Disordered" evidence="10">
    <location>
        <begin position="1"/>
        <end position="21"/>
    </location>
</feature>
<evidence type="ECO:0000256" key="4">
    <source>
        <dbReference type="ARBA" id="ARBA00022679"/>
    </source>
</evidence>
<evidence type="ECO:0000259" key="11">
    <source>
        <dbReference type="PROSITE" id="PS50011"/>
    </source>
</evidence>
<feature type="region of interest" description="Disordered" evidence="10">
    <location>
        <begin position="58"/>
        <end position="78"/>
    </location>
</feature>
<protein>
    <recommendedName>
        <fullName evidence="3">RING-type E3 ubiquitin transferase</fullName>
        <ecNumber evidence="3">2.3.2.27</ecNumber>
    </recommendedName>
</protein>
<keyword evidence="5" id="KW-0547">Nucleotide-binding</keyword>
<dbReference type="EC" id="2.3.2.27" evidence="3"/>
<dbReference type="GO" id="GO:0005524">
    <property type="term" value="F:ATP binding"/>
    <property type="evidence" value="ECO:0007669"/>
    <property type="project" value="UniProtKB-KW"/>
</dbReference>
<keyword evidence="6" id="KW-0833">Ubl conjugation pathway</keyword>
<dbReference type="Gene3D" id="3.30.200.20">
    <property type="entry name" value="Phosphorylase Kinase, domain 1"/>
    <property type="match status" value="1"/>
</dbReference>
<evidence type="ECO:0000256" key="6">
    <source>
        <dbReference type="ARBA" id="ARBA00022786"/>
    </source>
</evidence>
<comment type="catalytic activity">
    <reaction evidence="1">
        <text>S-ubiquitinyl-[E2 ubiquitin-conjugating enzyme]-L-cysteine + [acceptor protein]-L-lysine = [E2 ubiquitin-conjugating enzyme]-L-cysteine + N(6)-ubiquitinyl-[acceptor protein]-L-lysine.</text>
        <dbReference type="EC" id="2.3.2.27"/>
    </reaction>
</comment>
<dbReference type="FunFam" id="1.10.510.10:FF:000498">
    <property type="entry name" value="U-box domain-containing protein 51"/>
    <property type="match status" value="1"/>
</dbReference>
<keyword evidence="13" id="KW-1185">Reference proteome</keyword>
<evidence type="ECO:0000256" key="9">
    <source>
        <dbReference type="SAM" id="Coils"/>
    </source>
</evidence>
<feature type="compositionally biased region" description="Low complexity" evidence="10">
    <location>
        <begin position="211"/>
        <end position="221"/>
    </location>
</feature>
<dbReference type="Pfam" id="PF07714">
    <property type="entry name" value="PK_Tyr_Ser-Thr"/>
    <property type="match status" value="1"/>
</dbReference>